<gene>
    <name evidence="3" type="ORF">RAJCM14343_5997</name>
</gene>
<keyword evidence="1" id="KW-1133">Transmembrane helix</keyword>
<feature type="transmembrane region" description="Helical" evidence="1">
    <location>
        <begin position="204"/>
        <end position="220"/>
    </location>
</feature>
<dbReference type="InterPro" id="IPR050834">
    <property type="entry name" value="Glycosyltransf_2"/>
</dbReference>
<dbReference type="SUPFAM" id="SSF53448">
    <property type="entry name" value="Nucleotide-diphospho-sugar transferases"/>
    <property type="match status" value="1"/>
</dbReference>
<protein>
    <submittedName>
        <fullName evidence="3">Glycosyltransferase PglI</fullName>
        <ecNumber evidence="3">2.4.1.-</ecNumber>
    </submittedName>
</protein>
<comment type="caution">
    <text evidence="3">The sequence shown here is derived from an EMBL/GenBank/DDBJ whole genome shotgun (WGS) entry which is preliminary data.</text>
</comment>
<evidence type="ECO:0000313" key="4">
    <source>
        <dbReference type="Proteomes" id="UP000325466"/>
    </source>
</evidence>
<feature type="transmembrane region" description="Helical" evidence="1">
    <location>
        <begin position="226"/>
        <end position="243"/>
    </location>
</feature>
<feature type="transmembrane region" description="Helical" evidence="1">
    <location>
        <begin position="48"/>
        <end position="65"/>
    </location>
</feature>
<dbReference type="Pfam" id="PF00535">
    <property type="entry name" value="Glycos_transf_2"/>
    <property type="match status" value="1"/>
</dbReference>
<keyword evidence="4" id="KW-1185">Reference proteome</keyword>
<organism evidence="3 4">
    <name type="scientific">Rhodococcus aetherivorans</name>
    <dbReference type="NCBI Taxonomy" id="191292"/>
    <lineage>
        <taxon>Bacteria</taxon>
        <taxon>Bacillati</taxon>
        <taxon>Actinomycetota</taxon>
        <taxon>Actinomycetes</taxon>
        <taxon>Mycobacteriales</taxon>
        <taxon>Nocardiaceae</taxon>
        <taxon>Rhodococcus</taxon>
    </lineage>
</organism>
<feature type="transmembrane region" description="Helical" evidence="1">
    <location>
        <begin position="180"/>
        <end position="197"/>
    </location>
</feature>
<feature type="domain" description="Glycosyltransferase 2-like" evidence="2">
    <location>
        <begin position="473"/>
        <end position="571"/>
    </location>
</feature>
<sequence>MKGHGWDDGSRRGRSAVVDVLVKAPAADVGPGPRSATTFGERQRRRRLVLAQAAVFALGVTAFVPVADVTATGLSILCLLLVPGYLLIEHRGIELLPLVLAAAGWISYLASCLVNGVAVLSPNVMAPAAFALYLIGLSVVVGRSVRAIATVLAGIAAGTVIFHLVRGIELTRTGSFLDLWKYGIAQSATILVLFVLVKAGVHRLALPSVLAALGLVSLVLNFRSHALICFVAAATVLTGWVLAPRIGRGWQYAVVFGFAGTFAVVMPSVARTGLLGPALQAKVLQQDSSGLPALFAGRPEPPLSLTAIYERPLLGWGDAQHLTPELYTSAAHLAIRLGYTPTLPFELYWRIPGDYSALHSIVLASWAEGGVAAVMLPLWLLGVCGALVWNSPRYGRWAPLVVVVAVQGIWDLLYSPWTYNLIPVYACIVLLFSARHFPGSVRAGREPARVARPPIQPVANGRDDGPAPDARVSVVIPTIGRPTLTRAVQSVLNQSCPVEEIVVVADTGAPLPVSSNDQIVVLGVGPNAGPGRCRQAGIDAARGTVIALLDDDDEWCADKLRRQLDAVAHRSDRSWIVSSRMAVVGPGDRRRIWPRRLVKVDQSVADYLFRFTGLTAGGAVLQASTLCFPVEIGRLIRWDADPDGVHDEPSWLMRAQREIEGLSIIQLADVLSTYHVSGESVSRTAHDRSGEYIAWGLEHLRGESPRVRGDYLCTSPVSAAVSARSVVGVWRSVQAAVRHGRPGPQALAYAGLGAVRIALLRGRAAARQVRTTMPLRRSR</sequence>
<dbReference type="GO" id="GO:0016757">
    <property type="term" value="F:glycosyltransferase activity"/>
    <property type="evidence" value="ECO:0007669"/>
    <property type="project" value="UniProtKB-KW"/>
</dbReference>
<keyword evidence="1" id="KW-0812">Transmembrane</keyword>
<dbReference type="EMBL" id="BLAH01000255">
    <property type="protein sequence ID" value="GES40702.1"/>
    <property type="molecule type" value="Genomic_DNA"/>
</dbReference>
<dbReference type="PANTHER" id="PTHR43685:SF2">
    <property type="entry name" value="GLYCOSYLTRANSFERASE 2-LIKE DOMAIN-CONTAINING PROTEIN"/>
    <property type="match status" value="1"/>
</dbReference>
<feature type="transmembrane region" description="Helical" evidence="1">
    <location>
        <begin position="71"/>
        <end position="88"/>
    </location>
</feature>
<feature type="transmembrane region" description="Helical" evidence="1">
    <location>
        <begin position="419"/>
        <end position="437"/>
    </location>
</feature>
<feature type="transmembrane region" description="Helical" evidence="1">
    <location>
        <begin position="124"/>
        <end position="141"/>
    </location>
</feature>
<dbReference type="Proteomes" id="UP000325466">
    <property type="component" value="Unassembled WGS sequence"/>
</dbReference>
<proteinExistence type="predicted"/>
<dbReference type="InterPro" id="IPR029044">
    <property type="entry name" value="Nucleotide-diphossugar_trans"/>
</dbReference>
<keyword evidence="3" id="KW-0808">Transferase</keyword>
<feature type="transmembrane region" description="Helical" evidence="1">
    <location>
        <begin position="370"/>
        <end position="390"/>
    </location>
</feature>
<evidence type="ECO:0000256" key="1">
    <source>
        <dbReference type="SAM" id="Phobius"/>
    </source>
</evidence>
<reference evidence="3 4" key="1">
    <citation type="journal article" date="2018" name="Biodegradation">
        <title>1,4-Dioxane degradation characteristics of Rhodococcus aetherivorans JCM 14343.</title>
        <authorList>
            <person name="Inoue D."/>
            <person name="Tsunoda T."/>
            <person name="Yamamoto N."/>
            <person name="Ike M."/>
            <person name="Sei K."/>
        </authorList>
    </citation>
    <scope>NUCLEOTIDE SEQUENCE [LARGE SCALE GENOMIC DNA]</scope>
    <source>
        <strain evidence="3 4">JCM 14343</strain>
    </source>
</reference>
<name>A0ABQ0YVP2_9NOCA</name>
<feature type="transmembrane region" description="Helical" evidence="1">
    <location>
        <begin position="250"/>
        <end position="270"/>
    </location>
</feature>
<keyword evidence="3" id="KW-0328">Glycosyltransferase</keyword>
<feature type="transmembrane region" description="Helical" evidence="1">
    <location>
        <begin position="148"/>
        <end position="168"/>
    </location>
</feature>
<keyword evidence="1" id="KW-0472">Membrane</keyword>
<evidence type="ECO:0000259" key="2">
    <source>
        <dbReference type="Pfam" id="PF00535"/>
    </source>
</evidence>
<dbReference type="CDD" id="cd00761">
    <property type="entry name" value="Glyco_tranf_GTA_type"/>
    <property type="match status" value="1"/>
</dbReference>
<dbReference type="InterPro" id="IPR001173">
    <property type="entry name" value="Glyco_trans_2-like"/>
</dbReference>
<dbReference type="EC" id="2.4.1.-" evidence="3"/>
<dbReference type="Gene3D" id="3.90.550.10">
    <property type="entry name" value="Spore Coat Polysaccharide Biosynthesis Protein SpsA, Chain A"/>
    <property type="match status" value="1"/>
</dbReference>
<accession>A0ABQ0YVP2</accession>
<feature type="transmembrane region" description="Helical" evidence="1">
    <location>
        <begin position="95"/>
        <end position="118"/>
    </location>
</feature>
<evidence type="ECO:0000313" key="3">
    <source>
        <dbReference type="EMBL" id="GES40702.1"/>
    </source>
</evidence>
<dbReference type="PANTHER" id="PTHR43685">
    <property type="entry name" value="GLYCOSYLTRANSFERASE"/>
    <property type="match status" value="1"/>
</dbReference>